<evidence type="ECO:0000313" key="1">
    <source>
        <dbReference type="Proteomes" id="UP000694930"/>
    </source>
</evidence>
<evidence type="ECO:0000313" key="2">
    <source>
        <dbReference type="RefSeq" id="XP_027773379.1"/>
    </source>
</evidence>
<sequence length="184" mass="21376">MNFWNTTGNGNRNFKSFKQMVKILEEASVSCRGPERILLMKRWLAVLKEIEKKTEVSAEDKEKINEQQYSSEEIKENPRKKSLVLYYDTEMGGEPMSFHDVFLYSQALEGILICMILEAPNEEEVFLLFELFGFCLTRGKEVHYVIVSSIQDLANVFSSYKDEVLNIERGGTKFVWPRLAKLVK</sequence>
<organism evidence="1 3">
    <name type="scientific">Solanum pennellii</name>
    <name type="common">Tomato</name>
    <name type="synonym">Lycopersicon pennellii</name>
    <dbReference type="NCBI Taxonomy" id="28526"/>
    <lineage>
        <taxon>Eukaryota</taxon>
        <taxon>Viridiplantae</taxon>
        <taxon>Streptophyta</taxon>
        <taxon>Embryophyta</taxon>
        <taxon>Tracheophyta</taxon>
        <taxon>Spermatophyta</taxon>
        <taxon>Magnoliopsida</taxon>
        <taxon>eudicotyledons</taxon>
        <taxon>Gunneridae</taxon>
        <taxon>Pentapetalae</taxon>
        <taxon>asterids</taxon>
        <taxon>lamiids</taxon>
        <taxon>Solanales</taxon>
        <taxon>Solanaceae</taxon>
        <taxon>Solanoideae</taxon>
        <taxon>Solaneae</taxon>
        <taxon>Solanum</taxon>
        <taxon>Solanum subgen. Lycopersicon</taxon>
    </lineage>
</organism>
<evidence type="ECO:0000313" key="3">
    <source>
        <dbReference type="RefSeq" id="XP_027773380.1"/>
    </source>
</evidence>
<reference evidence="1" key="1">
    <citation type="journal article" date="2014" name="Nat. Genet.">
        <title>The genome of the stress-tolerant wild tomato species Solanum pennellii.</title>
        <authorList>
            <person name="Bolger A."/>
            <person name="Scossa F."/>
            <person name="Bolger M.E."/>
            <person name="Lanz C."/>
            <person name="Maumus F."/>
            <person name="Tohge T."/>
            <person name="Quesneville H."/>
            <person name="Alseekh S."/>
            <person name="Sorensen I."/>
            <person name="Lichtenstein G."/>
            <person name="Fich E.A."/>
            <person name="Conte M."/>
            <person name="Keller H."/>
            <person name="Schneeberger K."/>
            <person name="Schwacke R."/>
            <person name="Ofner I."/>
            <person name="Vrebalov J."/>
            <person name="Xu Y."/>
            <person name="Osorio S."/>
            <person name="Aflitos S.A."/>
            <person name="Schijlen E."/>
            <person name="Jimenez-Gomez J.M."/>
            <person name="Ryngajllo M."/>
            <person name="Kimura S."/>
            <person name="Kumar R."/>
            <person name="Koenig D."/>
            <person name="Headland L.R."/>
            <person name="Maloof J.N."/>
            <person name="Sinha N."/>
            <person name="van Ham R.C."/>
            <person name="Lankhorst R.K."/>
            <person name="Mao L."/>
            <person name="Vogel A."/>
            <person name="Arsova B."/>
            <person name="Panstruga R."/>
            <person name="Fei Z."/>
            <person name="Rose J.K."/>
            <person name="Zamir D."/>
            <person name="Carrari F."/>
            <person name="Giovannoni J.J."/>
            <person name="Weigel D."/>
            <person name="Usadel B."/>
            <person name="Fernie A.R."/>
        </authorList>
    </citation>
    <scope>NUCLEOTIDE SEQUENCE [LARGE SCALE GENOMIC DNA]</scope>
</reference>
<protein>
    <submittedName>
        <fullName evidence="2 3">Uncharacterized protein LOC107022594 isoform X1</fullName>
    </submittedName>
</protein>
<keyword evidence="1" id="KW-1185">Reference proteome</keyword>
<gene>
    <name evidence="2 3" type="primary">LOC107022594</name>
</gene>
<accession>A0ABM1VCB2</accession>
<proteinExistence type="predicted"/>
<dbReference type="PANTHER" id="PTHR34121">
    <property type="entry name" value="MYOSIN-11"/>
    <property type="match status" value="1"/>
</dbReference>
<dbReference type="RefSeq" id="XP_027773379.1">
    <property type="nucleotide sequence ID" value="XM_027917578.1"/>
</dbReference>
<dbReference type="Proteomes" id="UP000694930">
    <property type="component" value="Chromosome 6"/>
</dbReference>
<name>A0ABM1VCB2_SOLPN</name>
<reference evidence="2 3" key="2">
    <citation type="submission" date="2025-05" db="UniProtKB">
        <authorList>
            <consortium name="RefSeq"/>
        </authorList>
    </citation>
    <scope>IDENTIFICATION</scope>
</reference>
<dbReference type="GeneID" id="107022594"/>
<dbReference type="PANTHER" id="PTHR34121:SF1">
    <property type="entry name" value="FILAMIN-A-INTERACTING PROTEIN 1"/>
    <property type="match status" value="1"/>
</dbReference>
<dbReference type="RefSeq" id="XP_027773380.1">
    <property type="nucleotide sequence ID" value="XM_027917579.1"/>
</dbReference>